<evidence type="ECO:0000313" key="1">
    <source>
        <dbReference type="EMBL" id="CEG35341.1"/>
    </source>
</evidence>
<sequence>MSGCFTRFNAKLDKQDARLECCLVSKDKKRKNCQSGLSPPLVLAVKNPAFIATIQVSTSSKTGGHLQVKKGLLYVALFISSRDIATNMRRISNVIVPIALWGFKTELLLPKEDG</sequence>
<dbReference type="AlphaFoldDB" id="A0A0P1A5F9"/>
<organism evidence="1 2">
    <name type="scientific">Plasmopara halstedii</name>
    <name type="common">Downy mildew of sunflower</name>
    <dbReference type="NCBI Taxonomy" id="4781"/>
    <lineage>
        <taxon>Eukaryota</taxon>
        <taxon>Sar</taxon>
        <taxon>Stramenopiles</taxon>
        <taxon>Oomycota</taxon>
        <taxon>Peronosporomycetes</taxon>
        <taxon>Peronosporales</taxon>
        <taxon>Peronosporaceae</taxon>
        <taxon>Plasmopara</taxon>
    </lineage>
</organism>
<keyword evidence="2" id="KW-1185">Reference proteome</keyword>
<dbReference type="EMBL" id="CCYD01000041">
    <property type="protein sequence ID" value="CEG35341.1"/>
    <property type="molecule type" value="Genomic_DNA"/>
</dbReference>
<name>A0A0P1A5F9_PLAHL</name>
<accession>A0A0P1A5F9</accession>
<reference evidence="2" key="1">
    <citation type="submission" date="2014-09" db="EMBL/GenBank/DDBJ databases">
        <authorList>
            <person name="Sharma Rahul"/>
            <person name="Thines Marco"/>
        </authorList>
    </citation>
    <scope>NUCLEOTIDE SEQUENCE [LARGE SCALE GENOMIC DNA]</scope>
</reference>
<protein>
    <submittedName>
        <fullName evidence="1">Uncharacterized protein</fullName>
    </submittedName>
</protein>
<dbReference type="Proteomes" id="UP000054928">
    <property type="component" value="Unassembled WGS sequence"/>
</dbReference>
<evidence type="ECO:0000313" key="2">
    <source>
        <dbReference type="Proteomes" id="UP000054928"/>
    </source>
</evidence>
<dbReference type="GeneID" id="36404522"/>
<proteinExistence type="predicted"/>
<dbReference type="RefSeq" id="XP_024571710.1">
    <property type="nucleotide sequence ID" value="XM_024723103.1"/>
</dbReference>